<dbReference type="Gene3D" id="3.40.50.2300">
    <property type="match status" value="2"/>
</dbReference>
<protein>
    <submittedName>
        <fullName evidence="5">LacI family DNA-binding transcriptional regulator</fullName>
    </submittedName>
</protein>
<dbReference type="PANTHER" id="PTHR30146">
    <property type="entry name" value="LACI-RELATED TRANSCRIPTIONAL REPRESSOR"/>
    <property type="match status" value="1"/>
</dbReference>
<dbReference type="GO" id="GO:0003677">
    <property type="term" value="F:DNA binding"/>
    <property type="evidence" value="ECO:0007669"/>
    <property type="project" value="UniProtKB-KW"/>
</dbReference>
<feature type="domain" description="HTH lacI-type" evidence="4">
    <location>
        <begin position="3"/>
        <end position="57"/>
    </location>
</feature>
<name>A0ABN3G9T4_9PSEU</name>
<dbReference type="InterPro" id="IPR000843">
    <property type="entry name" value="HTH_LacI"/>
</dbReference>
<evidence type="ECO:0000313" key="5">
    <source>
        <dbReference type="EMBL" id="GAA2346794.1"/>
    </source>
</evidence>
<dbReference type="SUPFAM" id="SSF47413">
    <property type="entry name" value="lambda repressor-like DNA-binding domains"/>
    <property type="match status" value="1"/>
</dbReference>
<dbReference type="PANTHER" id="PTHR30146:SF109">
    <property type="entry name" value="HTH-TYPE TRANSCRIPTIONAL REGULATOR GALS"/>
    <property type="match status" value="1"/>
</dbReference>
<keyword evidence="6" id="KW-1185">Reference proteome</keyword>
<evidence type="ECO:0000256" key="1">
    <source>
        <dbReference type="ARBA" id="ARBA00023015"/>
    </source>
</evidence>
<proteinExistence type="predicted"/>
<sequence length="320" mass="34254">MDVTIHDVAARAGVSVATASRALSGQRGVRQANRDNVVAAASELGYEPNVVAASLRSRTTHTIGMVVPRIGNPFFATLVEEVEKQLQDGKRSLLLANSDYRPEVERRQVQALLDRRVDALLLIPCHRERSGEALAAAAARIPVVQLDLRVDGFDGSWVGVDNESGMHELVRHLGAGRTVYVGSEPTDSAAQSRLEGYRRAVGGGEVLLGDFSKEWGETAARRLLADGLPEVVVCGNDSIALGVLAELSRQGVGVPEDVRVTGFDDIPYAELSQPALTTVRQPQAEIAAEAVRVLHEHLAGGKPATRRTAIKPTLQIRSSA</sequence>
<dbReference type="CDD" id="cd06267">
    <property type="entry name" value="PBP1_LacI_sugar_binding-like"/>
    <property type="match status" value="1"/>
</dbReference>
<dbReference type="Pfam" id="PF13377">
    <property type="entry name" value="Peripla_BP_3"/>
    <property type="match status" value="1"/>
</dbReference>
<organism evidence="5 6">
    <name type="scientific">Saccharopolyspora halophila</name>
    <dbReference type="NCBI Taxonomy" id="405551"/>
    <lineage>
        <taxon>Bacteria</taxon>
        <taxon>Bacillati</taxon>
        <taxon>Actinomycetota</taxon>
        <taxon>Actinomycetes</taxon>
        <taxon>Pseudonocardiales</taxon>
        <taxon>Pseudonocardiaceae</taxon>
        <taxon>Saccharopolyspora</taxon>
    </lineage>
</organism>
<keyword evidence="1" id="KW-0805">Transcription regulation</keyword>
<gene>
    <name evidence="5" type="ORF">GCM10009854_24690</name>
</gene>
<accession>A0ABN3G9T4</accession>
<dbReference type="Proteomes" id="UP001501218">
    <property type="component" value="Unassembled WGS sequence"/>
</dbReference>
<keyword evidence="3" id="KW-0804">Transcription</keyword>
<dbReference type="CDD" id="cd01392">
    <property type="entry name" value="HTH_LacI"/>
    <property type="match status" value="1"/>
</dbReference>
<evidence type="ECO:0000256" key="2">
    <source>
        <dbReference type="ARBA" id="ARBA00023125"/>
    </source>
</evidence>
<evidence type="ECO:0000259" key="4">
    <source>
        <dbReference type="PROSITE" id="PS50932"/>
    </source>
</evidence>
<dbReference type="SUPFAM" id="SSF53822">
    <property type="entry name" value="Periplasmic binding protein-like I"/>
    <property type="match status" value="1"/>
</dbReference>
<dbReference type="PROSITE" id="PS50932">
    <property type="entry name" value="HTH_LACI_2"/>
    <property type="match status" value="1"/>
</dbReference>
<dbReference type="InterPro" id="IPR046335">
    <property type="entry name" value="LacI/GalR-like_sensor"/>
</dbReference>
<dbReference type="RefSeq" id="WP_344130451.1">
    <property type="nucleotide sequence ID" value="NZ_BAAARA010000007.1"/>
</dbReference>
<dbReference type="Pfam" id="PF00356">
    <property type="entry name" value="LacI"/>
    <property type="match status" value="1"/>
</dbReference>
<evidence type="ECO:0000313" key="6">
    <source>
        <dbReference type="Proteomes" id="UP001501218"/>
    </source>
</evidence>
<dbReference type="PROSITE" id="PS00356">
    <property type="entry name" value="HTH_LACI_1"/>
    <property type="match status" value="1"/>
</dbReference>
<dbReference type="EMBL" id="BAAARA010000007">
    <property type="protein sequence ID" value="GAA2346794.1"/>
    <property type="molecule type" value="Genomic_DNA"/>
</dbReference>
<evidence type="ECO:0000256" key="3">
    <source>
        <dbReference type="ARBA" id="ARBA00023163"/>
    </source>
</evidence>
<comment type="caution">
    <text evidence="5">The sequence shown here is derived from an EMBL/GenBank/DDBJ whole genome shotgun (WGS) entry which is preliminary data.</text>
</comment>
<dbReference type="InterPro" id="IPR028082">
    <property type="entry name" value="Peripla_BP_I"/>
</dbReference>
<dbReference type="Gene3D" id="1.10.260.40">
    <property type="entry name" value="lambda repressor-like DNA-binding domains"/>
    <property type="match status" value="1"/>
</dbReference>
<dbReference type="InterPro" id="IPR010982">
    <property type="entry name" value="Lambda_DNA-bd_dom_sf"/>
</dbReference>
<reference evidence="5 6" key="1">
    <citation type="journal article" date="2019" name="Int. J. Syst. Evol. Microbiol.">
        <title>The Global Catalogue of Microorganisms (GCM) 10K type strain sequencing project: providing services to taxonomists for standard genome sequencing and annotation.</title>
        <authorList>
            <consortium name="The Broad Institute Genomics Platform"/>
            <consortium name="The Broad Institute Genome Sequencing Center for Infectious Disease"/>
            <person name="Wu L."/>
            <person name="Ma J."/>
        </authorList>
    </citation>
    <scope>NUCLEOTIDE SEQUENCE [LARGE SCALE GENOMIC DNA]</scope>
    <source>
        <strain evidence="5 6">JCM 16221</strain>
    </source>
</reference>
<dbReference type="SMART" id="SM00354">
    <property type="entry name" value="HTH_LACI"/>
    <property type="match status" value="1"/>
</dbReference>
<keyword evidence="2 5" id="KW-0238">DNA-binding</keyword>